<sequence length="707" mass="79407">MQQDPQLQNFRLDGPLIQWKGSTSTDQRSLADSSFESFGEPFNSDFTATPRPTMRMGGGVPIEISTIQTKRLPVPAQCMQDTYASYEQSDGLFPVGMYPPPVKSPEMVDRNPGFVGTAGNQPKPPTETTIPRLPRRQSRSTKKTSLTSVMGRFFESPDRDKPKILLCLVYGLPGYSYEEEPFVGVSRMTELKPKKQDLLREAQRRYQIHGMKAMKEIKPTSVWSLNQLKNWLRLHPISNEELSHLQRFFDYVKRSVESSSYPLLPPYDHYAPDPRNDGPTKEVPIPDDMDDGEDLEISQNLDSLDQAEILTNPARTVKACLRTLKTHGHSSVRLTCLKTLIRIAKLPGTLVYFAEVIQVVVDVMQKSTSDPYVTAKCCEVLALLASHDAGYRVKIGEVGGIGFVVDAIKYFQNNYFVLVRACHAFSTLAHLCLANCKLLYDDDGVVITIDMMRKHSQHDTTLMWGCRMLKELAFDSDVLKHIREYGGVKVVVEAMSRPGVNVDVQRWGCYALADLAMFDKISRDQIARLNGIEVILSAIGKDSKDPEVQGFGFRLLRELATNNQLAKLIGQQGGIQMILDAMGNHRENASLQEWACRALGQLSCFDGNSAMMVDLDDVRPLLTHARKFFKQDGEVDLVVRNLLYLMEMAESRQRAKQRPNKNKNKNNNNKTNAIGSNRSSNSNNDNNGVMQVTRIPANGNEIESSFV</sequence>
<evidence type="ECO:0000256" key="1">
    <source>
        <dbReference type="ARBA" id="ARBA00022737"/>
    </source>
</evidence>
<dbReference type="PANTHER" id="PTHR22895:SF0">
    <property type="entry name" value="ARMADILLO REPEAT-CONTAINING PROTEIN 6"/>
    <property type="match status" value="1"/>
</dbReference>
<feature type="repeat" description="ARM" evidence="2">
    <location>
        <begin position="530"/>
        <end position="574"/>
    </location>
</feature>
<dbReference type="SUPFAM" id="SSF48371">
    <property type="entry name" value="ARM repeat"/>
    <property type="match status" value="1"/>
</dbReference>
<reference evidence="5" key="1">
    <citation type="submission" date="2021-01" db="EMBL/GenBank/DDBJ databases">
        <authorList>
            <person name="Corre E."/>
            <person name="Pelletier E."/>
            <person name="Niang G."/>
            <person name="Scheremetjew M."/>
            <person name="Finn R."/>
            <person name="Kale V."/>
            <person name="Holt S."/>
            <person name="Cochrane G."/>
            <person name="Meng A."/>
            <person name="Brown T."/>
            <person name="Cohen L."/>
        </authorList>
    </citation>
    <scope>NUCLEOTIDE SEQUENCE</scope>
    <source>
        <strain evidence="5">ECT3854</strain>
    </source>
</reference>
<name>A0A7S1D9C4_CYCTE</name>
<evidence type="ECO:0000259" key="4">
    <source>
        <dbReference type="Pfam" id="PF23744"/>
    </source>
</evidence>
<feature type="domain" description="LRRK2 ARM repeat" evidence="4">
    <location>
        <begin position="489"/>
        <end position="669"/>
    </location>
</feature>
<gene>
    <name evidence="5" type="ORF">CTEN0397_LOCUS11391</name>
</gene>
<organism evidence="5">
    <name type="scientific">Cyclophora tenuis</name>
    <name type="common">Marine diatom</name>
    <dbReference type="NCBI Taxonomy" id="216820"/>
    <lineage>
        <taxon>Eukaryota</taxon>
        <taxon>Sar</taxon>
        <taxon>Stramenopiles</taxon>
        <taxon>Ochrophyta</taxon>
        <taxon>Bacillariophyta</taxon>
        <taxon>Fragilariophyceae</taxon>
        <taxon>Fragilariophycidae</taxon>
        <taxon>Cyclophorales</taxon>
        <taxon>Cyclophoraceae</taxon>
        <taxon>Cyclophora</taxon>
    </lineage>
</organism>
<proteinExistence type="predicted"/>
<feature type="compositionally biased region" description="Low complexity" evidence="3">
    <location>
        <begin position="665"/>
        <end position="687"/>
    </location>
</feature>
<evidence type="ECO:0000256" key="2">
    <source>
        <dbReference type="PROSITE-ProRule" id="PRU00259"/>
    </source>
</evidence>
<feature type="compositionally biased region" description="Basic residues" evidence="3">
    <location>
        <begin position="654"/>
        <end position="664"/>
    </location>
</feature>
<protein>
    <recommendedName>
        <fullName evidence="4">LRRK2 ARM repeat domain-containing protein</fullName>
    </recommendedName>
</protein>
<dbReference type="EMBL" id="HBFW01017768">
    <property type="protein sequence ID" value="CAD8940325.1"/>
    <property type="molecule type" value="Transcribed_RNA"/>
</dbReference>
<evidence type="ECO:0000313" key="5">
    <source>
        <dbReference type="EMBL" id="CAD8940325.1"/>
    </source>
</evidence>
<dbReference type="Pfam" id="PF23744">
    <property type="entry name" value="ARM_LRRK2"/>
    <property type="match status" value="1"/>
</dbReference>
<feature type="region of interest" description="Disordered" evidence="3">
    <location>
        <begin position="266"/>
        <end position="292"/>
    </location>
</feature>
<dbReference type="Gene3D" id="1.25.10.10">
    <property type="entry name" value="Leucine-rich Repeat Variant"/>
    <property type="match status" value="1"/>
</dbReference>
<dbReference type="InterPro" id="IPR056597">
    <property type="entry name" value="ARM_LRRK2"/>
</dbReference>
<dbReference type="PROSITE" id="PS50176">
    <property type="entry name" value="ARM_REPEAT"/>
    <property type="match status" value="1"/>
</dbReference>
<feature type="region of interest" description="Disordered" evidence="3">
    <location>
        <begin position="652"/>
        <end position="707"/>
    </location>
</feature>
<dbReference type="SMART" id="SM00185">
    <property type="entry name" value="ARM"/>
    <property type="match status" value="3"/>
</dbReference>
<keyword evidence="1" id="KW-0677">Repeat</keyword>
<dbReference type="InterPro" id="IPR000225">
    <property type="entry name" value="Armadillo"/>
</dbReference>
<feature type="compositionally biased region" description="Basic residues" evidence="3">
    <location>
        <begin position="133"/>
        <end position="142"/>
    </location>
</feature>
<dbReference type="InterPro" id="IPR011989">
    <property type="entry name" value="ARM-like"/>
</dbReference>
<dbReference type="InterPro" id="IPR016024">
    <property type="entry name" value="ARM-type_fold"/>
</dbReference>
<feature type="compositionally biased region" description="Basic and acidic residues" evidence="3">
    <location>
        <begin position="270"/>
        <end position="280"/>
    </location>
</feature>
<feature type="region of interest" description="Disordered" evidence="3">
    <location>
        <begin position="115"/>
        <end position="145"/>
    </location>
</feature>
<accession>A0A7S1D9C4</accession>
<dbReference type="AlphaFoldDB" id="A0A7S1D9C4"/>
<dbReference type="PANTHER" id="PTHR22895">
    <property type="entry name" value="ARMADILLO REPEAT-CONTAINING PROTEIN 6"/>
    <property type="match status" value="1"/>
</dbReference>
<evidence type="ECO:0000256" key="3">
    <source>
        <dbReference type="SAM" id="MobiDB-lite"/>
    </source>
</evidence>